<protein>
    <submittedName>
        <fullName evidence="1">Uncharacterized protein</fullName>
    </submittedName>
</protein>
<dbReference type="AlphaFoldDB" id="A0ABD3R992"/>
<keyword evidence="2" id="KW-1185">Reference proteome</keyword>
<organism evidence="1 2">
    <name type="scientific">Cyclostephanos tholiformis</name>
    <dbReference type="NCBI Taxonomy" id="382380"/>
    <lineage>
        <taxon>Eukaryota</taxon>
        <taxon>Sar</taxon>
        <taxon>Stramenopiles</taxon>
        <taxon>Ochrophyta</taxon>
        <taxon>Bacillariophyta</taxon>
        <taxon>Coscinodiscophyceae</taxon>
        <taxon>Thalassiosirophycidae</taxon>
        <taxon>Stephanodiscales</taxon>
        <taxon>Stephanodiscaceae</taxon>
        <taxon>Cyclostephanos</taxon>
    </lineage>
</organism>
<evidence type="ECO:0000313" key="2">
    <source>
        <dbReference type="Proteomes" id="UP001530377"/>
    </source>
</evidence>
<proteinExistence type="predicted"/>
<dbReference type="EMBL" id="JALLPB020000413">
    <property type="protein sequence ID" value="KAL3809378.1"/>
    <property type="molecule type" value="Genomic_DNA"/>
</dbReference>
<gene>
    <name evidence="1" type="ORF">ACHAXA_007454</name>
</gene>
<accession>A0ABD3R992</accession>
<sequence length="120" mass="13361">MVVDAIANSPDENRCLVPSDPYLAAKCRCWAERLNRECCSAYYGVLVRTEECERRENFESLVNGLRAFSREMENGDGLGFLGGGTARTRKYADSSAWSKVANALKRGVAAHEIDDDKDSY</sequence>
<reference evidence="1 2" key="1">
    <citation type="submission" date="2024-10" db="EMBL/GenBank/DDBJ databases">
        <title>Updated reference genomes for cyclostephanoid diatoms.</title>
        <authorList>
            <person name="Roberts W.R."/>
            <person name="Alverson A.J."/>
        </authorList>
    </citation>
    <scope>NUCLEOTIDE SEQUENCE [LARGE SCALE GENOMIC DNA]</scope>
    <source>
        <strain evidence="1 2">AJA228-03</strain>
    </source>
</reference>
<evidence type="ECO:0000313" key="1">
    <source>
        <dbReference type="EMBL" id="KAL3809378.1"/>
    </source>
</evidence>
<comment type="caution">
    <text evidence="1">The sequence shown here is derived from an EMBL/GenBank/DDBJ whole genome shotgun (WGS) entry which is preliminary data.</text>
</comment>
<name>A0ABD3R992_9STRA</name>
<dbReference type="Proteomes" id="UP001530377">
    <property type="component" value="Unassembled WGS sequence"/>
</dbReference>
<dbReference type="InterPro" id="IPR036282">
    <property type="entry name" value="Glutathione-S-Trfase_C_sf"/>
</dbReference>
<dbReference type="SUPFAM" id="SSF47616">
    <property type="entry name" value="GST C-terminal domain-like"/>
    <property type="match status" value="1"/>
</dbReference>
<dbReference type="Gene3D" id="1.20.1050.10">
    <property type="match status" value="1"/>
</dbReference>